<dbReference type="InterPro" id="IPR001533">
    <property type="entry name" value="Pterin_deHydtase"/>
</dbReference>
<dbReference type="GO" id="GO:0006729">
    <property type="term" value="P:tetrahydrobiopterin biosynthetic process"/>
    <property type="evidence" value="ECO:0007669"/>
    <property type="project" value="InterPro"/>
</dbReference>
<comment type="catalytic activity">
    <reaction evidence="1 4">
        <text>(4aS,6R)-4a-hydroxy-L-erythro-5,6,7,8-tetrahydrobiopterin = (6R)-L-erythro-6,7-dihydrobiopterin + H2O</text>
        <dbReference type="Rhea" id="RHEA:11920"/>
        <dbReference type="ChEBI" id="CHEBI:15377"/>
        <dbReference type="ChEBI" id="CHEBI:15642"/>
        <dbReference type="ChEBI" id="CHEBI:43120"/>
        <dbReference type="EC" id="4.2.1.96"/>
    </reaction>
</comment>
<evidence type="ECO:0000256" key="2">
    <source>
        <dbReference type="ARBA" id="ARBA00006472"/>
    </source>
</evidence>
<comment type="similarity">
    <text evidence="2 4">Belongs to the pterin-4-alpha-carbinolamine dehydratase family.</text>
</comment>
<organism evidence="6">
    <name type="scientific">Symploca sp. SIO1C4</name>
    <dbReference type="NCBI Taxonomy" id="2607765"/>
    <lineage>
        <taxon>Bacteria</taxon>
        <taxon>Bacillati</taxon>
        <taxon>Cyanobacteriota</taxon>
        <taxon>Cyanophyceae</taxon>
        <taxon>Coleofasciculales</taxon>
        <taxon>Coleofasciculaceae</taxon>
        <taxon>Symploca</taxon>
    </lineage>
</organism>
<sequence>MRSILIIISILSLLTNISIATETNDTQTRLLNSTEINQQLQNLPGWTTNGKQLSRTFQFKNFVEAIDFVNLLVEPAQTARHHPDISISYHRVTISLTTHDAGGLTQQDFALAKKISQLAQTE</sequence>
<name>A0A6B3NP10_9CYAN</name>
<comment type="caution">
    <text evidence="6">The sequence shown here is derived from an EMBL/GenBank/DDBJ whole genome shotgun (WGS) entry which is preliminary data.</text>
</comment>
<dbReference type="AlphaFoldDB" id="A0A6B3NP10"/>
<evidence type="ECO:0000256" key="1">
    <source>
        <dbReference type="ARBA" id="ARBA00001554"/>
    </source>
</evidence>
<dbReference type="SUPFAM" id="SSF55248">
    <property type="entry name" value="PCD-like"/>
    <property type="match status" value="1"/>
</dbReference>
<dbReference type="Gene3D" id="3.30.1360.20">
    <property type="entry name" value="Transcriptional coactivator/pterin dehydratase"/>
    <property type="match status" value="1"/>
</dbReference>
<dbReference type="Pfam" id="PF01329">
    <property type="entry name" value="Pterin_4a"/>
    <property type="match status" value="1"/>
</dbReference>
<dbReference type="NCBIfam" id="NF002017">
    <property type="entry name" value="PRK00823.1-2"/>
    <property type="match status" value="1"/>
</dbReference>
<dbReference type="PANTHER" id="PTHR12599">
    <property type="entry name" value="PTERIN-4-ALPHA-CARBINOLAMINE DEHYDRATASE"/>
    <property type="match status" value="1"/>
</dbReference>
<dbReference type="CDD" id="cd00488">
    <property type="entry name" value="PCD_DCoH"/>
    <property type="match status" value="1"/>
</dbReference>
<dbReference type="EMBL" id="JAAHFQ010000686">
    <property type="protein sequence ID" value="NER30968.1"/>
    <property type="molecule type" value="Genomic_DNA"/>
</dbReference>
<dbReference type="PANTHER" id="PTHR12599:SF0">
    <property type="entry name" value="PTERIN-4-ALPHA-CARBINOLAMINE DEHYDRATASE"/>
    <property type="match status" value="1"/>
</dbReference>
<evidence type="ECO:0000256" key="3">
    <source>
        <dbReference type="ARBA" id="ARBA00023239"/>
    </source>
</evidence>
<dbReference type="InterPro" id="IPR036428">
    <property type="entry name" value="PCD_sf"/>
</dbReference>
<dbReference type="HAMAP" id="MF_00434">
    <property type="entry name" value="Pterin_4_alpha"/>
    <property type="match status" value="1"/>
</dbReference>
<evidence type="ECO:0000313" key="6">
    <source>
        <dbReference type="EMBL" id="NER30968.1"/>
    </source>
</evidence>
<evidence type="ECO:0000256" key="4">
    <source>
        <dbReference type="HAMAP-Rule" id="MF_00434"/>
    </source>
</evidence>
<accession>A0A6B3NP10</accession>
<dbReference type="EC" id="4.2.1.96" evidence="4"/>
<feature type="signal peptide" evidence="5">
    <location>
        <begin position="1"/>
        <end position="20"/>
    </location>
</feature>
<keyword evidence="3 4" id="KW-0456">Lyase</keyword>
<protein>
    <recommendedName>
        <fullName evidence="4">Putative pterin-4-alpha-carbinolamine dehydratase</fullName>
        <shortName evidence="4">PHS</shortName>
        <ecNumber evidence="4">4.2.1.96</ecNumber>
    </recommendedName>
    <alternativeName>
        <fullName evidence="4">4-alpha-hydroxy-tetrahydropterin dehydratase</fullName>
    </alternativeName>
    <alternativeName>
        <fullName evidence="4">Pterin carbinolamine dehydratase</fullName>
        <shortName evidence="4">PCD</shortName>
    </alternativeName>
</protein>
<proteinExistence type="inferred from homology"/>
<gene>
    <name evidence="6" type="ORF">F6J89_25940</name>
</gene>
<reference evidence="6" key="1">
    <citation type="submission" date="2019-11" db="EMBL/GenBank/DDBJ databases">
        <title>Genomic insights into an expanded diversity of filamentous marine cyanobacteria reveals the extraordinary biosynthetic potential of Moorea and Okeania.</title>
        <authorList>
            <person name="Ferreira Leao T."/>
            <person name="Wang M."/>
            <person name="Moss N."/>
            <person name="Da Silva R."/>
            <person name="Sanders J."/>
            <person name="Nurk S."/>
            <person name="Gurevich A."/>
            <person name="Humphrey G."/>
            <person name="Reher R."/>
            <person name="Zhu Q."/>
            <person name="Belda-Ferre P."/>
            <person name="Glukhov E."/>
            <person name="Rex R."/>
            <person name="Dorrestein P.C."/>
            <person name="Knight R."/>
            <person name="Pevzner P."/>
            <person name="Gerwick W.H."/>
            <person name="Gerwick L."/>
        </authorList>
    </citation>
    <scope>NUCLEOTIDE SEQUENCE</scope>
    <source>
        <strain evidence="6">SIO1C4</strain>
    </source>
</reference>
<keyword evidence="5" id="KW-0732">Signal</keyword>
<feature type="chain" id="PRO_5025377704" description="Putative pterin-4-alpha-carbinolamine dehydratase" evidence="5">
    <location>
        <begin position="21"/>
        <end position="122"/>
    </location>
</feature>
<evidence type="ECO:0000256" key="5">
    <source>
        <dbReference type="SAM" id="SignalP"/>
    </source>
</evidence>
<dbReference type="GO" id="GO:0008124">
    <property type="term" value="F:4-alpha-hydroxytetrahydrobiopterin dehydratase activity"/>
    <property type="evidence" value="ECO:0007669"/>
    <property type="project" value="UniProtKB-UniRule"/>
</dbReference>